<gene>
    <name evidence="2" type="primary">LOC108667878</name>
</gene>
<dbReference type="AlphaFoldDB" id="A0A8B7NA60"/>
<organism evidence="1 2">
    <name type="scientific">Hyalella azteca</name>
    <name type="common">Amphipod</name>
    <dbReference type="NCBI Taxonomy" id="294128"/>
    <lineage>
        <taxon>Eukaryota</taxon>
        <taxon>Metazoa</taxon>
        <taxon>Ecdysozoa</taxon>
        <taxon>Arthropoda</taxon>
        <taxon>Crustacea</taxon>
        <taxon>Multicrustacea</taxon>
        <taxon>Malacostraca</taxon>
        <taxon>Eumalacostraca</taxon>
        <taxon>Peracarida</taxon>
        <taxon>Amphipoda</taxon>
        <taxon>Senticaudata</taxon>
        <taxon>Talitrida</taxon>
        <taxon>Talitroidea</taxon>
        <taxon>Hyalellidae</taxon>
        <taxon>Hyalella</taxon>
    </lineage>
</organism>
<dbReference type="KEGG" id="hazt:108667878"/>
<dbReference type="PANTHER" id="PTHR45737">
    <property type="entry name" value="VON WILLEBRAND FACTOR A DOMAIN-CONTAINING PROTEIN 5A"/>
    <property type="match status" value="1"/>
</dbReference>
<reference evidence="2" key="1">
    <citation type="submission" date="2025-08" db="UniProtKB">
        <authorList>
            <consortium name="RefSeq"/>
        </authorList>
    </citation>
    <scope>IDENTIFICATION</scope>
    <source>
        <tissue evidence="2">Whole organism</tissue>
    </source>
</reference>
<name>A0A8B7NA60_HYAAZ</name>
<accession>A0A8B7NA60</accession>
<dbReference type="RefSeq" id="XP_018010466.2">
    <property type="nucleotide sequence ID" value="XM_018154977.2"/>
</dbReference>
<dbReference type="GeneID" id="108667878"/>
<proteinExistence type="predicted"/>
<dbReference type="PANTHER" id="PTHR45737:SF6">
    <property type="entry name" value="VON WILLEBRAND FACTOR A DOMAIN-CONTAINING PROTEIN 5A"/>
    <property type="match status" value="1"/>
</dbReference>
<keyword evidence="1" id="KW-1185">Reference proteome</keyword>
<evidence type="ECO:0000313" key="1">
    <source>
        <dbReference type="Proteomes" id="UP000694843"/>
    </source>
</evidence>
<dbReference type="Proteomes" id="UP000694843">
    <property type="component" value="Unplaced"/>
</dbReference>
<sequence length="446" mass="48139">MCDNGPSPYVQSPTKVKARTFTPMARNCSDKIRSDSGFCKALLTPESSEPTSHHLWKSSKFSELCLGESPVIPCSLRISPEPCLRTEEKIASGTAKVSKESIFSQIIAQQKFDGSWLLEDLAKILELAPTDLLQDHELQSAGVCSLVTALVVVLLQECYSDRAPEWGLLVTKAKNFLTREAVVELSCASGVLSRHTAFVAVDQDGKTVKKQTAPPVQLERCGALGGVRYQPQSLACAQMKMPASAQQNMMPMRMARGMCGPPQVACFAAAPACDMMVCEDAMADDAAFEEDDDECDGFDSAVPCQLSGGRAAPSLAKFHGDASNLNEEEELDAEGTEAPKEKILSQIIGQQKFDGSWLTDDIASILQMASGDLQDDAQSSLLVTALVVVLLQECYSDRAPEWGLLVTKAKNFLKQGSAGDIDETLKAAKDRLDALRAKYSGHAVFT</sequence>
<protein>
    <submittedName>
        <fullName evidence="2">Uncharacterized protein LOC108667878</fullName>
    </submittedName>
</protein>
<evidence type="ECO:0000313" key="2">
    <source>
        <dbReference type="RefSeq" id="XP_018010466.2"/>
    </source>
</evidence>
<dbReference type="OrthoDB" id="6404746at2759"/>